<dbReference type="InterPro" id="IPR036397">
    <property type="entry name" value="RNaseH_sf"/>
</dbReference>
<protein>
    <recommendedName>
        <fullName evidence="16">DNA polymerase epsilon catalytic subunit</fullName>
        <ecNumber evidence="16">2.7.7.7</ecNumber>
    </recommendedName>
</protein>
<comment type="cofactor">
    <cofactor evidence="1 16">
        <name>[4Fe-4S] cluster</name>
        <dbReference type="ChEBI" id="CHEBI:49883"/>
    </cofactor>
</comment>
<keyword evidence="14 16" id="KW-0238">DNA-binding</keyword>
<comment type="catalytic activity">
    <reaction evidence="16">
        <text>DNA(n) + a 2'-deoxyribonucleoside 5'-triphosphate = DNA(n+1) + diphosphate</text>
        <dbReference type="Rhea" id="RHEA:22508"/>
        <dbReference type="Rhea" id="RHEA-COMP:17339"/>
        <dbReference type="Rhea" id="RHEA-COMP:17340"/>
        <dbReference type="ChEBI" id="CHEBI:33019"/>
        <dbReference type="ChEBI" id="CHEBI:61560"/>
        <dbReference type="ChEBI" id="CHEBI:173112"/>
        <dbReference type="EC" id="2.7.7.7"/>
    </reaction>
</comment>
<dbReference type="FunCoup" id="A0A482XKZ8">
    <property type="interactions" value="1232"/>
</dbReference>
<dbReference type="InterPro" id="IPR012337">
    <property type="entry name" value="RNaseH-like_sf"/>
</dbReference>
<reference evidence="19 20" key="1">
    <citation type="journal article" date="2017" name="Gigascience">
        <title>Genome sequence of the small brown planthopper, Laodelphax striatellus.</title>
        <authorList>
            <person name="Zhu J."/>
            <person name="Jiang F."/>
            <person name="Wang X."/>
            <person name="Yang P."/>
            <person name="Bao Y."/>
            <person name="Zhao W."/>
            <person name="Wang W."/>
            <person name="Lu H."/>
            <person name="Wang Q."/>
            <person name="Cui N."/>
            <person name="Li J."/>
            <person name="Chen X."/>
            <person name="Luo L."/>
            <person name="Yu J."/>
            <person name="Kang L."/>
            <person name="Cui F."/>
        </authorList>
    </citation>
    <scope>NUCLEOTIDE SEQUENCE [LARGE SCALE GENOMIC DNA]</scope>
    <source>
        <strain evidence="19">Lst14</strain>
    </source>
</reference>
<dbReference type="GO" id="GO:0000278">
    <property type="term" value="P:mitotic cell cycle"/>
    <property type="evidence" value="ECO:0007669"/>
    <property type="project" value="TreeGrafter"/>
</dbReference>
<keyword evidence="9 16" id="KW-0863">Zinc-finger</keyword>
<dbReference type="PANTHER" id="PTHR10670:SF0">
    <property type="entry name" value="DNA POLYMERASE EPSILON CATALYTIC SUBUNIT A"/>
    <property type="match status" value="1"/>
</dbReference>
<dbReference type="GO" id="GO:0003887">
    <property type="term" value="F:DNA-directed DNA polymerase activity"/>
    <property type="evidence" value="ECO:0007669"/>
    <property type="project" value="UniProtKB-KW"/>
</dbReference>
<evidence type="ECO:0000256" key="5">
    <source>
        <dbReference type="ARBA" id="ARBA00022679"/>
    </source>
</evidence>
<feature type="compositionally biased region" description="Polar residues" evidence="17">
    <location>
        <begin position="1226"/>
        <end position="1236"/>
    </location>
</feature>
<dbReference type="InterPro" id="IPR042087">
    <property type="entry name" value="DNA_pol_B_thumb"/>
</dbReference>
<dbReference type="InterPro" id="IPR013697">
    <property type="entry name" value="DNA_pol_e_suA_C"/>
</dbReference>
<dbReference type="InterPro" id="IPR006172">
    <property type="entry name" value="DNA-dir_DNA_pol_B"/>
</dbReference>
<dbReference type="FunFam" id="3.30.420.10:FF:000010">
    <property type="entry name" value="DNA polymerase epsilon catalytic subunit"/>
    <property type="match status" value="1"/>
</dbReference>
<dbReference type="Pfam" id="PF03104">
    <property type="entry name" value="DNA_pol_B_exo1"/>
    <property type="match status" value="1"/>
</dbReference>
<dbReference type="GO" id="GO:0000166">
    <property type="term" value="F:nucleotide binding"/>
    <property type="evidence" value="ECO:0007669"/>
    <property type="project" value="InterPro"/>
</dbReference>
<keyword evidence="15 16" id="KW-0539">Nucleus</keyword>
<dbReference type="CDD" id="cd05535">
    <property type="entry name" value="POLBc_epsilon"/>
    <property type="match status" value="1"/>
</dbReference>
<evidence type="ECO:0000256" key="3">
    <source>
        <dbReference type="ARBA" id="ARBA00005755"/>
    </source>
</evidence>
<dbReference type="InterPro" id="IPR043502">
    <property type="entry name" value="DNA/RNA_pol_sf"/>
</dbReference>
<organism evidence="19 20">
    <name type="scientific">Laodelphax striatellus</name>
    <name type="common">Small brown planthopper</name>
    <name type="synonym">Delphax striatella</name>
    <dbReference type="NCBI Taxonomy" id="195883"/>
    <lineage>
        <taxon>Eukaryota</taxon>
        <taxon>Metazoa</taxon>
        <taxon>Ecdysozoa</taxon>
        <taxon>Arthropoda</taxon>
        <taxon>Hexapoda</taxon>
        <taxon>Insecta</taxon>
        <taxon>Pterygota</taxon>
        <taxon>Neoptera</taxon>
        <taxon>Paraneoptera</taxon>
        <taxon>Hemiptera</taxon>
        <taxon>Auchenorrhyncha</taxon>
        <taxon>Fulgoroidea</taxon>
        <taxon>Delphacidae</taxon>
        <taxon>Criomorphinae</taxon>
        <taxon>Laodelphax</taxon>
    </lineage>
</organism>
<dbReference type="InterPro" id="IPR023211">
    <property type="entry name" value="DNA_pol_palm_dom_sf"/>
</dbReference>
<dbReference type="Pfam" id="PF22634">
    <property type="entry name" value="POL2_thumb"/>
    <property type="match status" value="1"/>
</dbReference>
<evidence type="ECO:0000256" key="2">
    <source>
        <dbReference type="ARBA" id="ARBA00004123"/>
    </source>
</evidence>
<dbReference type="InParanoid" id="A0A482XKZ8"/>
<dbReference type="Pfam" id="PF22912">
    <property type="entry name" value="zf-DPOE"/>
    <property type="match status" value="1"/>
</dbReference>
<dbReference type="CDD" id="cd05779">
    <property type="entry name" value="DNA_polB_epsilon_exo"/>
    <property type="match status" value="1"/>
</dbReference>
<keyword evidence="11 16" id="KW-0239">DNA-directed DNA polymerase</keyword>
<dbReference type="SMART" id="SM01159">
    <property type="entry name" value="DUF1744"/>
    <property type="match status" value="1"/>
</dbReference>
<evidence type="ECO:0000256" key="14">
    <source>
        <dbReference type="ARBA" id="ARBA00023125"/>
    </source>
</evidence>
<dbReference type="Gene3D" id="1.10.132.60">
    <property type="entry name" value="DNA polymerase family B, C-terminal domain"/>
    <property type="match status" value="1"/>
</dbReference>
<evidence type="ECO:0000256" key="9">
    <source>
        <dbReference type="ARBA" id="ARBA00022771"/>
    </source>
</evidence>
<dbReference type="InterPro" id="IPR006133">
    <property type="entry name" value="DNA-dir_DNA_pol_B_exonuc"/>
</dbReference>
<dbReference type="EC" id="2.7.7.7" evidence="16"/>
<evidence type="ECO:0000259" key="18">
    <source>
        <dbReference type="SMART" id="SM01159"/>
    </source>
</evidence>
<keyword evidence="12 16" id="KW-0408">Iron</keyword>
<evidence type="ECO:0000256" key="6">
    <source>
        <dbReference type="ARBA" id="ARBA00022695"/>
    </source>
</evidence>
<keyword evidence="10 16" id="KW-0862">Zinc</keyword>
<dbReference type="GO" id="GO:0008622">
    <property type="term" value="C:epsilon DNA polymerase complex"/>
    <property type="evidence" value="ECO:0007669"/>
    <property type="project" value="InterPro"/>
</dbReference>
<evidence type="ECO:0000256" key="13">
    <source>
        <dbReference type="ARBA" id="ARBA00023014"/>
    </source>
</evidence>
<dbReference type="Gene3D" id="3.30.420.10">
    <property type="entry name" value="Ribonuclease H-like superfamily/Ribonuclease H"/>
    <property type="match status" value="1"/>
</dbReference>
<dbReference type="GO" id="GO:0003677">
    <property type="term" value="F:DNA binding"/>
    <property type="evidence" value="ECO:0007669"/>
    <property type="project" value="UniProtKB-KW"/>
</dbReference>
<accession>A0A482XKZ8</accession>
<dbReference type="InterPro" id="IPR029703">
    <property type="entry name" value="POL2"/>
</dbReference>
<gene>
    <name evidence="19" type="ORF">LSTR_LSTR002928</name>
</gene>
<evidence type="ECO:0000256" key="17">
    <source>
        <dbReference type="SAM" id="MobiDB-lite"/>
    </source>
</evidence>
<dbReference type="SMR" id="A0A482XKZ8"/>
<feature type="region of interest" description="Disordered" evidence="17">
    <location>
        <begin position="1"/>
        <end position="26"/>
    </location>
</feature>
<comment type="subcellular location">
    <subcellularLocation>
        <location evidence="2 16">Nucleus</location>
    </subcellularLocation>
</comment>
<dbReference type="FunFam" id="1.10.287.690:FF:000005">
    <property type="entry name" value="DNA polymerase epsilon catalytic subunit"/>
    <property type="match status" value="1"/>
</dbReference>
<dbReference type="SUPFAM" id="SSF56672">
    <property type="entry name" value="DNA/RNA polymerases"/>
    <property type="match status" value="1"/>
</dbReference>
<evidence type="ECO:0000256" key="12">
    <source>
        <dbReference type="ARBA" id="ARBA00023004"/>
    </source>
</evidence>
<feature type="compositionally biased region" description="Basic and acidic residues" evidence="17">
    <location>
        <begin position="9"/>
        <end position="26"/>
    </location>
</feature>
<evidence type="ECO:0000313" key="19">
    <source>
        <dbReference type="EMBL" id="RZF46596.1"/>
    </source>
</evidence>
<evidence type="ECO:0000256" key="1">
    <source>
        <dbReference type="ARBA" id="ARBA00001966"/>
    </source>
</evidence>
<evidence type="ECO:0000256" key="11">
    <source>
        <dbReference type="ARBA" id="ARBA00022932"/>
    </source>
</evidence>
<keyword evidence="8 16" id="KW-0479">Metal-binding</keyword>
<dbReference type="GO" id="GO:0008270">
    <property type="term" value="F:zinc ion binding"/>
    <property type="evidence" value="ECO:0007669"/>
    <property type="project" value="UniProtKB-KW"/>
</dbReference>
<feature type="region of interest" description="Disordered" evidence="17">
    <location>
        <begin position="1192"/>
        <end position="1237"/>
    </location>
</feature>
<dbReference type="EMBL" id="QKKF02005868">
    <property type="protein sequence ID" value="RZF46596.1"/>
    <property type="molecule type" value="Genomic_DNA"/>
</dbReference>
<dbReference type="FunFam" id="3.90.1600.10:FF:000006">
    <property type="entry name" value="DNA polymerase epsilon catalytic subunit"/>
    <property type="match status" value="1"/>
</dbReference>
<dbReference type="InterPro" id="IPR055191">
    <property type="entry name" value="POL2_thumb"/>
</dbReference>
<dbReference type="Gene3D" id="3.30.342.10">
    <property type="entry name" value="DNA Polymerase, chain B, domain 1"/>
    <property type="match status" value="1"/>
</dbReference>
<evidence type="ECO:0000256" key="15">
    <source>
        <dbReference type="ARBA" id="ARBA00023242"/>
    </source>
</evidence>
<comment type="function">
    <text evidence="16">DNA polymerase II participates in chromosomal DNA replication.</text>
</comment>
<comment type="caution">
    <text evidence="19">The sequence shown here is derived from an EMBL/GenBank/DDBJ whole genome shotgun (WGS) entry which is preliminary data.</text>
</comment>
<keyword evidence="5 16" id="KW-0808">Transferase</keyword>
<dbReference type="PANTHER" id="PTHR10670">
    <property type="entry name" value="DNA POLYMERASE EPSILON CATALYTIC SUBUNIT A"/>
    <property type="match status" value="1"/>
</dbReference>
<dbReference type="Proteomes" id="UP000291343">
    <property type="component" value="Unassembled WGS sequence"/>
</dbReference>
<dbReference type="GO" id="GO:0006272">
    <property type="term" value="P:leading strand elongation"/>
    <property type="evidence" value="ECO:0007669"/>
    <property type="project" value="TreeGrafter"/>
</dbReference>
<feature type="compositionally biased region" description="Acidic residues" evidence="17">
    <location>
        <begin position="1953"/>
        <end position="1964"/>
    </location>
</feature>
<dbReference type="InterPro" id="IPR054475">
    <property type="entry name" value="Znf-DPOE"/>
</dbReference>
<evidence type="ECO:0000256" key="8">
    <source>
        <dbReference type="ARBA" id="ARBA00022723"/>
    </source>
</evidence>
<feature type="domain" description="DNA polymerase epsilon catalytic subunit A C-terminal" evidence="18">
    <location>
        <begin position="1514"/>
        <end position="1915"/>
    </location>
</feature>
<keyword evidence="4 16" id="KW-0004">4Fe-4S</keyword>
<proteinExistence type="inferred from homology"/>
<comment type="similarity">
    <text evidence="3 16">Belongs to the DNA polymerase type-B family.</text>
</comment>
<dbReference type="SMART" id="SM00486">
    <property type="entry name" value="POLBc"/>
    <property type="match status" value="1"/>
</dbReference>
<evidence type="ECO:0000256" key="10">
    <source>
        <dbReference type="ARBA" id="ARBA00022833"/>
    </source>
</evidence>
<evidence type="ECO:0000256" key="7">
    <source>
        <dbReference type="ARBA" id="ARBA00022705"/>
    </source>
</evidence>
<dbReference type="STRING" id="195883.A0A482XKZ8"/>
<dbReference type="GO" id="GO:0051539">
    <property type="term" value="F:4 iron, 4 sulfur cluster binding"/>
    <property type="evidence" value="ECO:0007669"/>
    <property type="project" value="UniProtKB-KW"/>
</dbReference>
<dbReference type="SUPFAM" id="SSF53098">
    <property type="entry name" value="Ribonuclease H-like"/>
    <property type="match status" value="1"/>
</dbReference>
<keyword evidence="13 16" id="KW-0411">Iron-sulfur</keyword>
<name>A0A482XKZ8_LAOST</name>
<dbReference type="Pfam" id="PF23250">
    <property type="entry name" value="zf_DPOE_2"/>
    <property type="match status" value="1"/>
</dbReference>
<keyword evidence="20" id="KW-1185">Reference proteome</keyword>
<sequence>MVLQNSGKYRPEKDGQSSGSKEETSEFRVRQAIENNAVDEKYGFKRLKHNDERTGYLINMHTTEILNEDKRLVSAVDYYFMEENAKRFKVSYIFKPYFYVLARKECLKDVSIFLAKKYPGLITALEEVSKEDLDLPNHLIGLKQQFLKLSFATVTDLVKVRQAIASSIRKNKHNEDNAHYTEMLKSTLHGKSGSETAKKQTEQMENIIDIREYDVPYHVRVSIDRKIFVGSWYNVKDMGPNKDIIITKREDLIDRPDLIVLAFDIETTKLPLKFPDAATDQIMMISYMIDGQGFLITNREIIAAEVEDFEYNPKPEFEGFFTIFNEPDEAALLRRFFDHILEVQPHIFVTYNGDFFDWPFVETRAATYDMDMKTIIGFAKSRDGVYSCRPCIHMDCLCWVKRDSYLPVGSHNLKAVAKAKLRYDPVELDPEDMCRLAAEEPQQLSNYSVSDAVATYYLYMKYVHPFIFALCTIIPMEPDEVLRKGSGTLCEALLMVEAFHANIIFPNKQKTELNKMTPDGHILDQETYVGGHVEALESGVFRADIPCRFKMVPEAFNMLIGSIENALKHAIEEEEKIPLETVTNFDEIVQDIKSKLEDLRDTPCRMENPVIYHLDVGAMYPNIILTNRLQPSAMVDEAMCAACDFNRPGATCQRTMTWMWRGEVMPASRSEFQRTQQQLEMEKFPSAFPGGPPRAFHDLSDEERAAIEKKRLSEYCRKVYKKAHVTKMEERHTTICQKENSFYVDTVRAFRDRRYTYKGLCKVAKKQIADAIKMGDAAEIKIAKNREVLYDSLQLAHKCILNSFYGYVMRKGARWHSMEMAGIVCYTGAHIITKAREIIEQVGRPLELDTDGIWCVLPASFPENYVVESTHPGKSKVTISYPNAVLNSMVKDNFTNDQYHELVDGRTLKYERRSENSIFFEVDGPYLAMVLPASKEEGKRLKKRYAVFNFDGSLAELKGFEVKRRGELQLIKNFQSSVFEAFLKGDTLDKCYAAVAKVADYWLDVLYSKAADMPDTELFELISENRSMSRKLEDYGAQKSTSISTAKRLAEFLGDQMVKDAGLACKFIISRKPEGSPVTERAVPLAIFQAEPSVKRFFLRKWLKDNSLDNIDIRQVLDWDYYIERLGGAVQKIITIPAAMQGLSNPVPRVRHPDWLHKKMLEKNDTLKQRKINELFAAKPKAIETMDQDVQEDNCGDIGDMEDIGGAGQASGSKPVVHSNKRKRSASPSDSGSQRNAAPLTWQEALGPAPAFGSTKKEQRAWLAFHKKKWAWQKEHMRLPDSDLPDKRFRFDGNKQAAATGTRQPNGTIGSFLRKAQQTLLTQKWQIIQVVEAEPGVARVWAMAGQELHQVRVVLPRVFYVNQLTPREEGGGAANALWRKCNRILPRAHRTHCLELALDLSSPDIDGIYETQMPPDFRALLALGCLCRVDRNEARRIAASGLRENNTFTLTQLLSCNPSEYSYLEKDEGTVRHIYIYYQKARTGPRALIGLFISPSKKALIVALDTVRTNQMPALNNLYNTERNTRETDDQYDAEIEEYPSEFKFDVAVETSDQAGWRQVHRALQAYRDEKKGPTLVLLQTQKDYDTINQLCPVLQDFPVVQLQTHDLEPFQDGLDWQRVGAKTAMKHFLTSEAGYNILVEQARYFQIPVGNIPEDQALYAIDLCFGRHLYKNNFVTWCSPTKRPDLGGRETDDQRLQTEVQEMASLENNTSGCYTSVCIQLGIDSLAVNALLQAHHITELEGTTSTTSFDCMPQLSIEEMVSGQGPILSSYDETALTSAAFRILRSMVNSWVRDVSIKRNVFADYLLMNFYRWIRSPQAFLYDPALHRTLHNLMKKLFLQLVAEFKRLGSTVIYASFNKIILCTKKNSTTDALGYMEYVVSSIRNKEIFHGVQMTYQYCWENLMWLDTMNNGGIKGTLPEGLRQAGEGQLQELTQMTQSQRRLRALQQNGSDCEENVDDELEEGNGNNGEDPEVVMTWNLMDHLPDVLRKIKSEFIAVVVSYICAIYKFLKEKEKKSNTPRMRLSGIIGADAQTQTRGLGVGAHEEAPEFAKNLISEQLAPKLFKMTQKLNSKYPSVEVDDGIEKKTLRPALEFAKAICRVLNLDKSVNLEVEKLQANLFWLLKVGEFSEQGQWQEFFPSCVLTEVICRNCNDCRDIDLNRDLHKSVIDDKVMWLCPSCESPYDNTELESLLLDIVQRKLMAYIMQDFECKKCHQIKDNYMKNSCSCAGEFQTVVQSEKIFKHLKTFRNIAHNSQMEVLEEAINWILDKQNVS</sequence>
<dbReference type="GO" id="GO:0006297">
    <property type="term" value="P:nucleotide-excision repair, DNA gap filling"/>
    <property type="evidence" value="ECO:0007669"/>
    <property type="project" value="TreeGrafter"/>
</dbReference>
<evidence type="ECO:0000256" key="16">
    <source>
        <dbReference type="RuleBase" id="RU365029"/>
    </source>
</evidence>
<dbReference type="GO" id="GO:0006287">
    <property type="term" value="P:base-excision repair, gap-filling"/>
    <property type="evidence" value="ECO:0007669"/>
    <property type="project" value="TreeGrafter"/>
</dbReference>
<dbReference type="FunFam" id="1.10.132.60:FF:000002">
    <property type="entry name" value="DNA polymerase epsilon catalytic subunit"/>
    <property type="match status" value="1"/>
</dbReference>
<dbReference type="Pfam" id="PF08490">
    <property type="entry name" value="DUF1744"/>
    <property type="match status" value="1"/>
</dbReference>
<keyword evidence="6 16" id="KW-0548">Nucleotidyltransferase</keyword>
<feature type="region of interest" description="Disordered" evidence="17">
    <location>
        <begin position="1948"/>
        <end position="1971"/>
    </location>
</feature>
<evidence type="ECO:0000256" key="4">
    <source>
        <dbReference type="ARBA" id="ARBA00022485"/>
    </source>
</evidence>
<feature type="compositionally biased region" description="Acidic residues" evidence="17">
    <location>
        <begin position="1192"/>
        <end position="1203"/>
    </location>
</feature>
<dbReference type="OrthoDB" id="10060449at2759"/>
<dbReference type="GO" id="GO:0045004">
    <property type="term" value="P:DNA replication proofreading"/>
    <property type="evidence" value="ECO:0007669"/>
    <property type="project" value="TreeGrafter"/>
</dbReference>
<evidence type="ECO:0000313" key="20">
    <source>
        <dbReference type="Proteomes" id="UP000291343"/>
    </source>
</evidence>
<dbReference type="Gene3D" id="3.90.1600.10">
    <property type="entry name" value="Palm domain of DNA polymerase"/>
    <property type="match status" value="1"/>
</dbReference>
<keyword evidence="7 16" id="KW-0235">DNA replication</keyword>
<dbReference type="GO" id="GO:0008310">
    <property type="term" value="F:single-stranded DNA 3'-5' DNA exonuclease activity"/>
    <property type="evidence" value="ECO:0007669"/>
    <property type="project" value="TreeGrafter"/>
</dbReference>